<sequence>MKLVTDKTYVSSSAAVWCSSHEIQSFMNCCNMGPSHRLQFFNNCSNVSPFHVVQISRNRLLQGGSTMGHSSCQKPASAWSIHGPQLPSGFATVCSVDIWSGVIPA</sequence>
<organism evidence="1 2">
    <name type="scientific">Patagioenas fasciata monilis</name>
    <dbReference type="NCBI Taxonomy" id="372326"/>
    <lineage>
        <taxon>Eukaryota</taxon>
        <taxon>Metazoa</taxon>
        <taxon>Chordata</taxon>
        <taxon>Craniata</taxon>
        <taxon>Vertebrata</taxon>
        <taxon>Euteleostomi</taxon>
        <taxon>Archelosauria</taxon>
        <taxon>Archosauria</taxon>
        <taxon>Dinosauria</taxon>
        <taxon>Saurischia</taxon>
        <taxon>Theropoda</taxon>
        <taxon>Coelurosauria</taxon>
        <taxon>Aves</taxon>
        <taxon>Neognathae</taxon>
        <taxon>Neoaves</taxon>
        <taxon>Columbimorphae</taxon>
        <taxon>Columbiformes</taxon>
        <taxon>Columbidae</taxon>
        <taxon>Patagioenas</taxon>
    </lineage>
</organism>
<reference evidence="1 2" key="1">
    <citation type="submission" date="2016-02" db="EMBL/GenBank/DDBJ databases">
        <title>Band-tailed pigeon sequencing and assembly.</title>
        <authorList>
            <person name="Soares A.E."/>
            <person name="Novak B.J."/>
            <person name="Rice E.S."/>
            <person name="O'Connell B."/>
            <person name="Chang D."/>
            <person name="Weber S."/>
            <person name="Shapiro B."/>
        </authorList>
    </citation>
    <scope>NUCLEOTIDE SEQUENCE [LARGE SCALE GENOMIC DNA]</scope>
    <source>
        <strain evidence="1">BTP2013</strain>
        <tissue evidence="1">Blood</tissue>
    </source>
</reference>
<comment type="caution">
    <text evidence="1">The sequence shown here is derived from an EMBL/GenBank/DDBJ whole genome shotgun (WGS) entry which is preliminary data.</text>
</comment>
<evidence type="ECO:0000313" key="2">
    <source>
        <dbReference type="Proteomes" id="UP000190648"/>
    </source>
</evidence>
<evidence type="ECO:0000313" key="1">
    <source>
        <dbReference type="EMBL" id="OPJ68512.1"/>
    </source>
</evidence>
<keyword evidence="2" id="KW-1185">Reference proteome</keyword>
<dbReference type="AlphaFoldDB" id="A0A1V4J8B1"/>
<gene>
    <name evidence="1" type="ORF">AV530_006138</name>
</gene>
<dbReference type="EMBL" id="LSYS01008581">
    <property type="protein sequence ID" value="OPJ68512.1"/>
    <property type="molecule type" value="Genomic_DNA"/>
</dbReference>
<dbReference type="Proteomes" id="UP000190648">
    <property type="component" value="Unassembled WGS sequence"/>
</dbReference>
<accession>A0A1V4J8B1</accession>
<protein>
    <submittedName>
        <fullName evidence="1">Uncharacterized protein</fullName>
    </submittedName>
</protein>
<name>A0A1V4J8B1_PATFA</name>
<proteinExistence type="predicted"/>